<dbReference type="AlphaFoldDB" id="A0AAD7BBQ5"/>
<evidence type="ECO:0000313" key="1">
    <source>
        <dbReference type="EMBL" id="KAJ7616579.1"/>
    </source>
</evidence>
<dbReference type="Proteomes" id="UP001221142">
    <property type="component" value="Unassembled WGS sequence"/>
</dbReference>
<gene>
    <name evidence="1" type="ORF">FB45DRAFT_230462</name>
</gene>
<accession>A0AAD7BBQ5</accession>
<evidence type="ECO:0000313" key="2">
    <source>
        <dbReference type="Proteomes" id="UP001221142"/>
    </source>
</evidence>
<protein>
    <submittedName>
        <fullName evidence="1">Uncharacterized protein</fullName>
    </submittedName>
</protein>
<comment type="caution">
    <text evidence="1">The sequence shown here is derived from an EMBL/GenBank/DDBJ whole genome shotgun (WGS) entry which is preliminary data.</text>
</comment>
<proteinExistence type="predicted"/>
<sequence>MSLAPLLPREFEQEIFLLAAYCDPLSVPTLMLVAWRVKQWVQNLLYRVTMVYDGVYIHSPGIGSAASKRSYPYPQNDHFSRIKAIPPPILRNSVRHLYLEHIPGDLAANLLSTCDAVHDLWMCLGEDPPSPIVELAGHLPLRRLHCSVTELFGMGNPIDDFSLPIFSQLTHLELFLGDGRLPEWAGIARIPHLTHLALRGETFIPLLPAVTVLDTSKTLCVLVLLPDFLEDEYEVELLRQDTRFV</sequence>
<reference evidence="1" key="1">
    <citation type="submission" date="2023-03" db="EMBL/GenBank/DDBJ databases">
        <title>Massive genome expansion in bonnet fungi (Mycena s.s.) driven by repeated elements and novel gene families across ecological guilds.</title>
        <authorList>
            <consortium name="Lawrence Berkeley National Laboratory"/>
            <person name="Harder C.B."/>
            <person name="Miyauchi S."/>
            <person name="Viragh M."/>
            <person name="Kuo A."/>
            <person name="Thoen E."/>
            <person name="Andreopoulos B."/>
            <person name="Lu D."/>
            <person name="Skrede I."/>
            <person name="Drula E."/>
            <person name="Henrissat B."/>
            <person name="Morin E."/>
            <person name="Kohler A."/>
            <person name="Barry K."/>
            <person name="LaButti K."/>
            <person name="Morin E."/>
            <person name="Salamov A."/>
            <person name="Lipzen A."/>
            <person name="Mereny Z."/>
            <person name="Hegedus B."/>
            <person name="Baldrian P."/>
            <person name="Stursova M."/>
            <person name="Weitz H."/>
            <person name="Taylor A."/>
            <person name="Grigoriev I.V."/>
            <person name="Nagy L.G."/>
            <person name="Martin F."/>
            <person name="Kauserud H."/>
        </authorList>
    </citation>
    <scope>NUCLEOTIDE SEQUENCE</scope>
    <source>
        <strain evidence="1">9284</strain>
    </source>
</reference>
<name>A0AAD7BBQ5_9AGAR</name>
<dbReference type="EMBL" id="JARKIF010000022">
    <property type="protein sequence ID" value="KAJ7616579.1"/>
    <property type="molecule type" value="Genomic_DNA"/>
</dbReference>
<organism evidence="1 2">
    <name type="scientific">Roridomyces roridus</name>
    <dbReference type="NCBI Taxonomy" id="1738132"/>
    <lineage>
        <taxon>Eukaryota</taxon>
        <taxon>Fungi</taxon>
        <taxon>Dikarya</taxon>
        <taxon>Basidiomycota</taxon>
        <taxon>Agaricomycotina</taxon>
        <taxon>Agaricomycetes</taxon>
        <taxon>Agaricomycetidae</taxon>
        <taxon>Agaricales</taxon>
        <taxon>Marasmiineae</taxon>
        <taxon>Mycenaceae</taxon>
        <taxon>Roridomyces</taxon>
    </lineage>
</organism>
<keyword evidence="2" id="KW-1185">Reference proteome</keyword>